<feature type="signal peptide" evidence="2">
    <location>
        <begin position="1"/>
        <end position="22"/>
    </location>
</feature>
<dbReference type="Proteomes" id="UP000308365">
    <property type="component" value="Unassembled WGS sequence"/>
</dbReference>
<sequence length="237" mass="26718">MAGQQALLLVRFLLPGLLLSEAAKILTLSLPISLRISTLIITKMKLCTVPRWKPFSTDESGFTEEEKSYKVINWFLPEDDNKEFKKSFHFFMEETFEGSVLLPLLFATGHPHVHLFVTHGGINSVMEAIQHGLLMLKQIKAETLALNMKQVIEDKRLTPPSVSANKQKSAMVDTSIMKRSHPLTPSQRLTAGAAHLKPHTFQQPWWHEQYLLDLFSFLLAVTLGTTWLCGQLLGLVA</sequence>
<dbReference type="AlphaFoldDB" id="A0A4U1FK50"/>
<feature type="chain" id="PRO_5020714533" description="Glucuronosyltransferase" evidence="2">
    <location>
        <begin position="23"/>
        <end position="237"/>
    </location>
</feature>
<evidence type="ECO:0008006" key="5">
    <source>
        <dbReference type="Google" id="ProtNLM"/>
    </source>
</evidence>
<feature type="non-terminal residue" evidence="3">
    <location>
        <position position="237"/>
    </location>
</feature>
<dbReference type="Gene3D" id="3.40.50.2000">
    <property type="entry name" value="Glycogen Phosphorylase B"/>
    <property type="match status" value="1"/>
</dbReference>
<evidence type="ECO:0000313" key="4">
    <source>
        <dbReference type="Proteomes" id="UP000308365"/>
    </source>
</evidence>
<accession>A0A4U1FK50</accession>
<dbReference type="Pfam" id="PF00201">
    <property type="entry name" value="UDPGT"/>
    <property type="match status" value="1"/>
</dbReference>
<dbReference type="GO" id="GO:0008194">
    <property type="term" value="F:UDP-glycosyltransferase activity"/>
    <property type="evidence" value="ECO:0007669"/>
    <property type="project" value="InterPro"/>
</dbReference>
<comment type="caution">
    <text evidence="3">The sequence shown here is derived from an EMBL/GenBank/DDBJ whole genome shotgun (WGS) entry which is preliminary data.</text>
</comment>
<evidence type="ECO:0000256" key="2">
    <source>
        <dbReference type="SAM" id="SignalP"/>
    </source>
</evidence>
<evidence type="ECO:0000313" key="3">
    <source>
        <dbReference type="EMBL" id="TKC50343.1"/>
    </source>
</evidence>
<protein>
    <recommendedName>
        <fullName evidence="5">Glucuronosyltransferase</fullName>
    </recommendedName>
</protein>
<organism evidence="3 4">
    <name type="scientific">Monodon monoceros</name>
    <name type="common">Narwhal</name>
    <name type="synonym">Ceratodon monodon</name>
    <dbReference type="NCBI Taxonomy" id="40151"/>
    <lineage>
        <taxon>Eukaryota</taxon>
        <taxon>Metazoa</taxon>
        <taxon>Chordata</taxon>
        <taxon>Craniata</taxon>
        <taxon>Vertebrata</taxon>
        <taxon>Euteleostomi</taxon>
        <taxon>Mammalia</taxon>
        <taxon>Eutheria</taxon>
        <taxon>Laurasiatheria</taxon>
        <taxon>Artiodactyla</taxon>
        <taxon>Whippomorpha</taxon>
        <taxon>Cetacea</taxon>
        <taxon>Odontoceti</taxon>
        <taxon>Monodontidae</taxon>
        <taxon>Monodon</taxon>
    </lineage>
</organism>
<dbReference type="EMBL" id="RWIC01000086">
    <property type="protein sequence ID" value="TKC50343.1"/>
    <property type="molecule type" value="Genomic_DNA"/>
</dbReference>
<dbReference type="SUPFAM" id="SSF53756">
    <property type="entry name" value="UDP-Glycosyltransferase/glycogen phosphorylase"/>
    <property type="match status" value="1"/>
</dbReference>
<dbReference type="InterPro" id="IPR002213">
    <property type="entry name" value="UDP_glucos_trans"/>
</dbReference>
<name>A0A4U1FK50_MONMO</name>
<keyword evidence="1" id="KW-0808">Transferase</keyword>
<proteinExistence type="predicted"/>
<keyword evidence="2" id="KW-0732">Signal</keyword>
<gene>
    <name evidence="3" type="ORF">EI555_002004</name>
</gene>
<reference evidence="4" key="1">
    <citation type="journal article" date="2019" name="IScience">
        <title>Narwhal Genome Reveals Long-Term Low Genetic Diversity despite Current Large Abundance Size.</title>
        <authorList>
            <person name="Westbury M.V."/>
            <person name="Petersen B."/>
            <person name="Garde E."/>
            <person name="Heide-Jorgensen M.P."/>
            <person name="Lorenzen E.D."/>
        </authorList>
    </citation>
    <scope>NUCLEOTIDE SEQUENCE [LARGE SCALE GENOMIC DNA]</scope>
</reference>
<evidence type="ECO:0000256" key="1">
    <source>
        <dbReference type="ARBA" id="ARBA00022679"/>
    </source>
</evidence>